<reference evidence="12" key="1">
    <citation type="submission" date="2020-02" db="EMBL/GenBank/DDBJ databases">
        <authorList>
            <person name="Meier V. D."/>
        </authorList>
    </citation>
    <scope>NUCLEOTIDE SEQUENCE</scope>
    <source>
        <strain evidence="12">AVDCRST_MAG89</strain>
    </source>
</reference>
<dbReference type="GO" id="GO:0012505">
    <property type="term" value="C:endomembrane system"/>
    <property type="evidence" value="ECO:0007669"/>
    <property type="project" value="UniProtKB-SubCell"/>
</dbReference>
<dbReference type="AlphaFoldDB" id="A0A6J4KB40"/>
<dbReference type="GO" id="GO:0045259">
    <property type="term" value="C:proton-transporting ATP synthase complex"/>
    <property type="evidence" value="ECO:0007669"/>
    <property type="project" value="UniProtKB-KW"/>
</dbReference>
<evidence type="ECO:0000259" key="11">
    <source>
        <dbReference type="Pfam" id="PF02823"/>
    </source>
</evidence>
<protein>
    <recommendedName>
        <fullName evidence="9">ATP synthase epsilon chain</fullName>
    </recommendedName>
    <alternativeName>
        <fullName evidence="9">ATP synthase F1 sector epsilon subunit</fullName>
    </alternativeName>
    <alternativeName>
        <fullName evidence="9">F-ATPase epsilon subunit</fullName>
    </alternativeName>
</protein>
<evidence type="ECO:0000256" key="3">
    <source>
        <dbReference type="ARBA" id="ARBA00005712"/>
    </source>
</evidence>
<dbReference type="NCBIfam" id="NF009977">
    <property type="entry name" value="PRK13442.1"/>
    <property type="match status" value="1"/>
</dbReference>
<keyword evidence="9" id="KW-1003">Cell membrane</keyword>
<dbReference type="SUPFAM" id="SSF51344">
    <property type="entry name" value="Epsilon subunit of F1F0-ATP synthase N-terminal domain"/>
    <property type="match status" value="1"/>
</dbReference>
<evidence type="ECO:0000256" key="1">
    <source>
        <dbReference type="ARBA" id="ARBA00003543"/>
    </source>
</evidence>
<accession>A0A6J4KB40</accession>
<dbReference type="CDD" id="cd12152">
    <property type="entry name" value="F1-ATPase_delta"/>
    <property type="match status" value="1"/>
</dbReference>
<comment type="function">
    <text evidence="1 9">Produces ATP from ADP in the presence of a proton gradient across the membrane.</text>
</comment>
<keyword evidence="9" id="KW-0375">Hydrogen ion transport</keyword>
<keyword evidence="5 9" id="KW-0406">Ion transport</keyword>
<dbReference type="GO" id="GO:0016787">
    <property type="term" value="F:hydrolase activity"/>
    <property type="evidence" value="ECO:0007669"/>
    <property type="project" value="UniProtKB-KW"/>
</dbReference>
<comment type="similarity">
    <text evidence="3 9 10">Belongs to the ATPase epsilon chain family.</text>
</comment>
<evidence type="ECO:0000256" key="9">
    <source>
        <dbReference type="HAMAP-Rule" id="MF_00530"/>
    </source>
</evidence>
<dbReference type="NCBIfam" id="TIGR01216">
    <property type="entry name" value="ATP_synt_epsi"/>
    <property type="match status" value="1"/>
</dbReference>
<evidence type="ECO:0000256" key="7">
    <source>
        <dbReference type="ARBA" id="ARBA00023196"/>
    </source>
</evidence>
<evidence type="ECO:0000256" key="5">
    <source>
        <dbReference type="ARBA" id="ARBA00023065"/>
    </source>
</evidence>
<keyword evidence="7 9" id="KW-0139">CF(1)</keyword>
<comment type="subcellular location">
    <subcellularLocation>
        <location evidence="9">Cell membrane</location>
        <topology evidence="9">Peripheral membrane protein</topology>
    </subcellularLocation>
    <subcellularLocation>
        <location evidence="2">Endomembrane system</location>
        <topology evidence="2">Peripheral membrane protein</topology>
    </subcellularLocation>
</comment>
<evidence type="ECO:0000256" key="4">
    <source>
        <dbReference type="ARBA" id="ARBA00022448"/>
    </source>
</evidence>
<sequence length="96" mass="9678">MAAPAAAAGTGAGALRVTVLSPEQTVFQGTADSVVAPAFNGKLGILRGHAPLMALLGEGELRVTTGGDERRFMVAGGFLQVADDEVTVLSERATPA</sequence>
<comment type="subunit">
    <text evidence="9 10">F-type ATPases have 2 components, CF(1) - the catalytic core - and CF(0) - the membrane proton channel. CF(1) has five subunits: alpha(3), beta(3), gamma(1), delta(1), epsilon(1). CF(0) has three main subunits: a, b and c.</text>
</comment>
<keyword evidence="12" id="KW-0378">Hydrolase</keyword>
<keyword evidence="4 9" id="KW-0813">Transport</keyword>
<evidence type="ECO:0000313" key="12">
    <source>
        <dbReference type="EMBL" id="CAA9300487.1"/>
    </source>
</evidence>
<dbReference type="GO" id="GO:0005524">
    <property type="term" value="F:ATP binding"/>
    <property type="evidence" value="ECO:0007669"/>
    <property type="project" value="UniProtKB-UniRule"/>
</dbReference>
<name>A0A6J4KB40_9BACT</name>
<dbReference type="Gene3D" id="2.60.15.10">
    <property type="entry name" value="F0F1 ATP synthase delta/epsilon subunit, N-terminal"/>
    <property type="match status" value="1"/>
</dbReference>
<dbReference type="HAMAP" id="MF_00530">
    <property type="entry name" value="ATP_synth_epsil_bac"/>
    <property type="match status" value="1"/>
</dbReference>
<dbReference type="Pfam" id="PF02823">
    <property type="entry name" value="ATP-synt_DE_N"/>
    <property type="match status" value="1"/>
</dbReference>
<dbReference type="InterPro" id="IPR001469">
    <property type="entry name" value="ATP_synth_F1_dsu/esu"/>
</dbReference>
<keyword evidence="8 9" id="KW-0066">ATP synthesis</keyword>
<keyword evidence="6 9" id="KW-0472">Membrane</keyword>
<dbReference type="InterPro" id="IPR020546">
    <property type="entry name" value="ATP_synth_F1_dsu/esu_N"/>
</dbReference>
<organism evidence="12">
    <name type="scientific">uncultured Gemmatimonadota bacterium</name>
    <dbReference type="NCBI Taxonomy" id="203437"/>
    <lineage>
        <taxon>Bacteria</taxon>
        <taxon>Pseudomonadati</taxon>
        <taxon>Gemmatimonadota</taxon>
        <taxon>environmental samples</taxon>
    </lineage>
</organism>
<dbReference type="EMBL" id="CADCTV010000099">
    <property type="protein sequence ID" value="CAA9300487.1"/>
    <property type="molecule type" value="Genomic_DNA"/>
</dbReference>
<evidence type="ECO:0000256" key="6">
    <source>
        <dbReference type="ARBA" id="ARBA00023136"/>
    </source>
</evidence>
<dbReference type="GO" id="GO:0046933">
    <property type="term" value="F:proton-transporting ATP synthase activity, rotational mechanism"/>
    <property type="evidence" value="ECO:0007669"/>
    <property type="project" value="UniProtKB-UniRule"/>
</dbReference>
<evidence type="ECO:0000256" key="10">
    <source>
        <dbReference type="RuleBase" id="RU003656"/>
    </source>
</evidence>
<evidence type="ECO:0000256" key="8">
    <source>
        <dbReference type="ARBA" id="ARBA00023310"/>
    </source>
</evidence>
<feature type="domain" description="ATP synthase F1 complex delta/epsilon subunit N-terminal" evidence="11">
    <location>
        <begin position="15"/>
        <end position="93"/>
    </location>
</feature>
<dbReference type="PANTHER" id="PTHR13822:SF10">
    <property type="entry name" value="ATP SYNTHASE EPSILON CHAIN, CHLOROPLASTIC"/>
    <property type="match status" value="1"/>
</dbReference>
<gene>
    <name evidence="9" type="primary">atpC</name>
    <name evidence="12" type="ORF">AVDCRST_MAG89-434</name>
</gene>
<dbReference type="InterPro" id="IPR036771">
    <property type="entry name" value="ATPsynth_dsu/esu_N"/>
</dbReference>
<evidence type="ECO:0000256" key="2">
    <source>
        <dbReference type="ARBA" id="ARBA00004184"/>
    </source>
</evidence>
<proteinExistence type="inferred from homology"/>
<dbReference type="PANTHER" id="PTHR13822">
    <property type="entry name" value="ATP SYNTHASE DELTA/EPSILON CHAIN"/>
    <property type="match status" value="1"/>
</dbReference>
<dbReference type="GO" id="GO:0005886">
    <property type="term" value="C:plasma membrane"/>
    <property type="evidence" value="ECO:0007669"/>
    <property type="project" value="UniProtKB-SubCell"/>
</dbReference>